<dbReference type="AlphaFoldDB" id="A0A7X1TP99"/>
<name>A0A7X1TP99_9MICC</name>
<gene>
    <name evidence="2" type="ORF">FNH21_13000</name>
</gene>
<sequence length="175" mass="18324">MVDNPYEGIREWVQQLPELVQPLGVGVAGMVPYIEGEGAAGIGIILGINPVVAALAAMIGNFLSVLAVVTISSRVRQRVVAGRGNDGATTYPASGAPSERRAKGQRRLQGWLSRFGVPGASLLAPLALPTQLTAAFFAASGVRTERVLFWQAIAILLWTGVIAALATGFVGFLGW</sequence>
<evidence type="ECO:0000313" key="2">
    <source>
        <dbReference type="EMBL" id="MPY11622.1"/>
    </source>
</evidence>
<evidence type="ECO:0000256" key="1">
    <source>
        <dbReference type="SAM" id="Phobius"/>
    </source>
</evidence>
<proteinExistence type="predicted"/>
<feature type="transmembrane region" description="Helical" evidence="1">
    <location>
        <begin position="148"/>
        <end position="173"/>
    </location>
</feature>
<feature type="transmembrane region" description="Helical" evidence="1">
    <location>
        <begin position="40"/>
        <end position="69"/>
    </location>
</feature>
<reference evidence="3" key="1">
    <citation type="submission" date="2019-07" db="EMBL/GenBank/DDBJ databases">
        <title>Arthrobacter KR32 sp. nov., isolated from mountain cheese made of cows milk.</title>
        <authorList>
            <person name="Flegler A."/>
        </authorList>
    </citation>
    <scope>NUCLEOTIDE SEQUENCE [LARGE SCALE GENOMIC DNA]</scope>
    <source>
        <strain evidence="3">KR32</strain>
    </source>
</reference>
<comment type="caution">
    <text evidence="2">The sequence shown here is derived from an EMBL/GenBank/DDBJ whole genome shotgun (WGS) entry which is preliminary data.</text>
</comment>
<keyword evidence="3" id="KW-1185">Reference proteome</keyword>
<keyword evidence="1" id="KW-0472">Membrane</keyword>
<keyword evidence="1" id="KW-1133">Transmembrane helix</keyword>
<feature type="transmembrane region" description="Helical" evidence="1">
    <location>
        <begin position="111"/>
        <end position="128"/>
    </location>
</feature>
<protein>
    <submittedName>
        <fullName evidence="2">Small multidrug efflux protein</fullName>
    </submittedName>
</protein>
<organism evidence="2 3">
    <name type="scientific">Arthrobacter bussei</name>
    <dbReference type="NCBI Taxonomy" id="2594179"/>
    <lineage>
        <taxon>Bacteria</taxon>
        <taxon>Bacillati</taxon>
        <taxon>Actinomycetota</taxon>
        <taxon>Actinomycetes</taxon>
        <taxon>Micrococcales</taxon>
        <taxon>Micrococcaceae</taxon>
        <taxon>Arthrobacter</taxon>
    </lineage>
</organism>
<evidence type="ECO:0000313" key="3">
    <source>
        <dbReference type="Proteomes" id="UP000326464"/>
    </source>
</evidence>
<dbReference type="EMBL" id="VJXX01000004">
    <property type="protein sequence ID" value="MPY11622.1"/>
    <property type="molecule type" value="Genomic_DNA"/>
</dbReference>
<dbReference type="Proteomes" id="UP000326464">
    <property type="component" value="Unassembled WGS sequence"/>
</dbReference>
<keyword evidence="1" id="KW-0812">Transmembrane</keyword>
<accession>A0A7X1TP99</accession>